<dbReference type="OrthoDB" id="4565736at2"/>
<name>A0A4U0S2H4_9ACTN</name>
<evidence type="ECO:0000313" key="2">
    <source>
        <dbReference type="Proteomes" id="UP000305778"/>
    </source>
</evidence>
<dbReference type="Proteomes" id="UP000305778">
    <property type="component" value="Unassembled WGS sequence"/>
</dbReference>
<keyword evidence="2" id="KW-1185">Reference proteome</keyword>
<proteinExistence type="predicted"/>
<gene>
    <name evidence="1" type="ORF">FCI23_37380</name>
</gene>
<protein>
    <submittedName>
        <fullName evidence="1">Uncharacterized protein</fullName>
    </submittedName>
</protein>
<accession>A0A4U0S2H4</accession>
<dbReference type="AlphaFoldDB" id="A0A4U0S2H4"/>
<comment type="caution">
    <text evidence="1">The sequence shown here is derived from an EMBL/GenBank/DDBJ whole genome shotgun (WGS) entry which is preliminary data.</text>
</comment>
<evidence type="ECO:0000313" key="1">
    <source>
        <dbReference type="EMBL" id="TKA03070.1"/>
    </source>
</evidence>
<dbReference type="EMBL" id="SUMC01000058">
    <property type="protein sequence ID" value="TKA03070.1"/>
    <property type="molecule type" value="Genomic_DNA"/>
</dbReference>
<organism evidence="1 2">
    <name type="scientific">Actinacidiphila oryziradicis</name>
    <dbReference type="NCBI Taxonomy" id="2571141"/>
    <lineage>
        <taxon>Bacteria</taxon>
        <taxon>Bacillati</taxon>
        <taxon>Actinomycetota</taxon>
        <taxon>Actinomycetes</taxon>
        <taxon>Kitasatosporales</taxon>
        <taxon>Streptomycetaceae</taxon>
        <taxon>Actinacidiphila</taxon>
    </lineage>
</organism>
<sequence>MHHLVDRLTPTQVRRLRLLVTQDEELSQVAQMLHEAQSPEAEAVPEGLLALIGSIDGPADLGERHDDYIRERMRERFGDSA</sequence>
<reference evidence="1 2" key="1">
    <citation type="submission" date="2019-04" db="EMBL/GenBank/DDBJ databases">
        <title>Streptomyces oryziradicis sp. nov., a novel actinomycete isolated from rhizosphere soil of rice (Oryza sativa L.).</title>
        <authorList>
            <person name="Li C."/>
        </authorList>
    </citation>
    <scope>NUCLEOTIDE SEQUENCE [LARGE SCALE GENOMIC DNA]</scope>
    <source>
        <strain evidence="1 2">NEAU-C40</strain>
    </source>
</reference>